<dbReference type="eggNOG" id="COG4461">
    <property type="taxonomic scope" value="Bacteria"/>
</dbReference>
<dbReference type="AlphaFoldDB" id="A0A059ZYA1"/>
<evidence type="ECO:0000256" key="1">
    <source>
        <dbReference type="ARBA" id="ARBA00022529"/>
    </source>
</evidence>
<dbReference type="Gene3D" id="1.10.530.40">
    <property type="match status" value="1"/>
</dbReference>
<name>A0A059ZYA1_ACICK</name>
<evidence type="ECO:0000313" key="6">
    <source>
        <dbReference type="EMBL" id="AIA56433.1"/>
    </source>
</evidence>
<evidence type="ECO:0000313" key="7">
    <source>
        <dbReference type="Proteomes" id="UP000005522"/>
    </source>
</evidence>
<evidence type="ECO:0000259" key="5">
    <source>
        <dbReference type="Pfam" id="PF16754"/>
    </source>
</evidence>
<evidence type="ECO:0000256" key="2">
    <source>
        <dbReference type="ARBA" id="ARBA00022638"/>
    </source>
</evidence>
<keyword evidence="4" id="KW-0732">Signal</keyword>
<proteinExistence type="predicted"/>
<gene>
    <name evidence="6" type="ORF">Acaty_c2589</name>
</gene>
<dbReference type="KEGG" id="acz:Acaty_c2589"/>
<dbReference type="EMBL" id="CP005986">
    <property type="protein sequence ID" value="AIA56433.1"/>
    <property type="molecule type" value="Genomic_DNA"/>
</dbReference>
<keyword evidence="2" id="KW-0081">Bacteriolytic enzyme</keyword>
<dbReference type="Proteomes" id="UP000005522">
    <property type="component" value="Chromosome"/>
</dbReference>
<feature type="chain" id="PRO_5001581942" evidence="4">
    <location>
        <begin position="35"/>
        <end position="418"/>
    </location>
</feature>
<feature type="compositionally biased region" description="Polar residues" evidence="3">
    <location>
        <begin position="142"/>
        <end position="154"/>
    </location>
</feature>
<dbReference type="InterPro" id="IPR031922">
    <property type="entry name" value="Pesticin_C"/>
</dbReference>
<evidence type="ECO:0000256" key="3">
    <source>
        <dbReference type="SAM" id="MobiDB-lite"/>
    </source>
</evidence>
<keyword evidence="1" id="KW-0929">Antimicrobial</keyword>
<evidence type="ECO:0000256" key="4">
    <source>
        <dbReference type="SAM" id="SignalP"/>
    </source>
</evidence>
<dbReference type="RefSeq" id="WP_051620821.1">
    <property type="nucleotide sequence ID" value="NZ_CP005986.1"/>
</dbReference>
<feature type="domain" description="Pesticin C-terminal" evidence="5">
    <location>
        <begin position="214"/>
        <end position="336"/>
    </location>
</feature>
<dbReference type="GO" id="GO:0031640">
    <property type="term" value="P:killing of cells of another organism"/>
    <property type="evidence" value="ECO:0007669"/>
    <property type="project" value="UniProtKB-KW"/>
</dbReference>
<organism evidence="6 7">
    <name type="scientific">Acidithiobacillus caldus (strain ATCC 51756 / DSM 8584 / KU)</name>
    <dbReference type="NCBI Taxonomy" id="637389"/>
    <lineage>
        <taxon>Bacteria</taxon>
        <taxon>Pseudomonadati</taxon>
        <taxon>Pseudomonadota</taxon>
        <taxon>Acidithiobacillia</taxon>
        <taxon>Acidithiobacillales</taxon>
        <taxon>Acidithiobacillaceae</taxon>
        <taxon>Acidithiobacillus</taxon>
    </lineage>
</organism>
<dbReference type="InterPro" id="IPR052755">
    <property type="entry name" value="Lysozyme_Inhibitor_LprI"/>
</dbReference>
<dbReference type="Pfam" id="PF16754">
    <property type="entry name" value="Pesticin"/>
    <property type="match status" value="1"/>
</dbReference>
<dbReference type="PANTHER" id="PTHR37549">
    <property type="entry name" value="LIPOPROTEIN LPRI"/>
    <property type="match status" value="1"/>
</dbReference>
<feature type="signal peptide" evidence="4">
    <location>
        <begin position="1"/>
        <end position="34"/>
    </location>
</feature>
<dbReference type="GO" id="GO:0003796">
    <property type="term" value="F:lysozyme activity"/>
    <property type="evidence" value="ECO:0007669"/>
    <property type="project" value="InterPro"/>
</dbReference>
<dbReference type="PANTHER" id="PTHR37549:SF1">
    <property type="entry name" value="LIPOPROTEIN LPRI"/>
    <property type="match status" value="1"/>
</dbReference>
<protein>
    <submittedName>
        <fullName evidence="6">Putative secreted protein</fullName>
    </submittedName>
</protein>
<sequence length="418" mass="47019">MNRAITALAGPQSRSFMLLSIFAVALTDPTTASAFDCRKASTPTEKAICADPELKRKDNQLSRDYALFRQHFSKSGNYDCLVAEQKKRQFEWLKERDACGADKACIAAAYDKRQNQLDLFTRACFPMDSMRPECKKDAPTAPVTSPVASDASETSNAQDCTKSYKYDVQFTAKYEGGLVLEGHVPGWYIAKPIKGDDEATHAVLVKKIKPQLISGVTVDTGFDLAYQKPGDLKRTLNSYIREHGNPGNVDVDGLVHELSPYMDEHLVGWKAFNTIKGNEPRLTRSEAKLIQLANFEKKYAPAAERNFDRYNTTSLTYKELPSEVQTVLVDFVWNYGPADEIHSISNGARKATITRRNFWSMVYEGKWEELADALEKADKSVFPRTDKQEASYSRRLRGRGKLLRRALNRGWPQKAGVC</sequence>
<dbReference type="InterPro" id="IPR023347">
    <property type="entry name" value="Lysozyme_dom_sf"/>
</dbReference>
<reference evidence="6 7" key="1">
    <citation type="journal article" date="2009" name="J. Bacteriol.">
        <title>Draft genome sequence of the extremely acidophilic bacterium Acidithiobacillus caldus ATCC 51756 reveals metabolic versatility in the genus Acidithiobacillus.</title>
        <authorList>
            <person name="Valdes J."/>
            <person name="Quatrini R."/>
            <person name="Hallberg K."/>
            <person name="Dopson M."/>
            <person name="Valenzuela P.D."/>
            <person name="Holmes D.S."/>
        </authorList>
    </citation>
    <scope>NUCLEOTIDE SEQUENCE [LARGE SCALE GENOMIC DNA]</scope>
    <source>
        <strain evidence="7">ATCC 51756 / DSM 8584 / KU</strain>
    </source>
</reference>
<feature type="region of interest" description="Disordered" evidence="3">
    <location>
        <begin position="135"/>
        <end position="154"/>
    </location>
</feature>
<accession>A0A059ZYA1</accession>
<dbReference type="GO" id="GO:0005576">
    <property type="term" value="C:extracellular region"/>
    <property type="evidence" value="ECO:0007669"/>
    <property type="project" value="TreeGrafter"/>
</dbReference>
<dbReference type="GO" id="GO:0042742">
    <property type="term" value="P:defense response to bacterium"/>
    <property type="evidence" value="ECO:0007669"/>
    <property type="project" value="UniProtKB-KW"/>
</dbReference>
<dbReference type="HOGENOM" id="CLU_656612_0_0_6"/>